<dbReference type="eggNOG" id="ENOG502T7EG">
    <property type="taxonomic scope" value="Eukaryota"/>
</dbReference>
<gene>
    <name evidence="2" type="ORF">UCREL1_9537</name>
</gene>
<dbReference type="HOGENOM" id="CLU_133377_0_0_1"/>
<dbReference type="EMBL" id="KB707212">
    <property type="protein sequence ID" value="EMR63527.1"/>
    <property type="molecule type" value="Genomic_DNA"/>
</dbReference>
<name>M7SH93_EUTLA</name>
<organism evidence="2 3">
    <name type="scientific">Eutypa lata (strain UCR-EL1)</name>
    <name type="common">Grapevine dieback disease fungus</name>
    <name type="synonym">Eutypa armeniacae</name>
    <dbReference type="NCBI Taxonomy" id="1287681"/>
    <lineage>
        <taxon>Eukaryota</taxon>
        <taxon>Fungi</taxon>
        <taxon>Dikarya</taxon>
        <taxon>Ascomycota</taxon>
        <taxon>Pezizomycotina</taxon>
        <taxon>Sordariomycetes</taxon>
        <taxon>Xylariomycetidae</taxon>
        <taxon>Xylariales</taxon>
        <taxon>Diatrypaceae</taxon>
        <taxon>Eutypa</taxon>
    </lineage>
</organism>
<dbReference type="Proteomes" id="UP000012174">
    <property type="component" value="Unassembled WGS sequence"/>
</dbReference>
<protein>
    <recommendedName>
        <fullName evidence="4">Secreted protein</fullName>
    </recommendedName>
</protein>
<keyword evidence="3" id="KW-1185">Reference proteome</keyword>
<dbReference type="AlphaFoldDB" id="M7SH93"/>
<dbReference type="STRING" id="1287681.M7SH93"/>
<feature type="chain" id="PRO_5004084598" description="Secreted protein" evidence="1">
    <location>
        <begin position="19"/>
        <end position="182"/>
    </location>
</feature>
<feature type="signal peptide" evidence="1">
    <location>
        <begin position="1"/>
        <end position="18"/>
    </location>
</feature>
<dbReference type="KEGG" id="ela:UCREL1_9537"/>
<evidence type="ECO:0000313" key="3">
    <source>
        <dbReference type="Proteomes" id="UP000012174"/>
    </source>
</evidence>
<proteinExistence type="predicted"/>
<accession>M7SH93</accession>
<evidence type="ECO:0000256" key="1">
    <source>
        <dbReference type="SAM" id="SignalP"/>
    </source>
</evidence>
<sequence>MKIAVLAAFALALGSAASVKIPEDSPDGLLVASLDRLDAHYGNFTLIATHVPHEPVPTPPTKRSARLQRRALPLPISDTGCSDDNYVDPVHFVVSRQKLIDECERGTQIGKRSVLAYKIGSSTAYACSYGGRNPCSTDEIDVAFRRIDEDCGSPIKAGWVLMDDWAKSYGREIVTAEICGGI</sequence>
<dbReference type="OrthoDB" id="4688353at2759"/>
<dbReference type="OMA" id="DTIANKR"/>
<evidence type="ECO:0008006" key="4">
    <source>
        <dbReference type="Google" id="ProtNLM"/>
    </source>
</evidence>
<evidence type="ECO:0000313" key="2">
    <source>
        <dbReference type="EMBL" id="EMR63527.1"/>
    </source>
</evidence>
<keyword evidence="1" id="KW-0732">Signal</keyword>
<reference evidence="3" key="1">
    <citation type="journal article" date="2013" name="Genome Announc.">
        <title>Draft genome sequence of the grapevine dieback fungus Eutypa lata UCR-EL1.</title>
        <authorList>
            <person name="Blanco-Ulate B."/>
            <person name="Rolshausen P.E."/>
            <person name="Cantu D."/>
        </authorList>
    </citation>
    <scope>NUCLEOTIDE SEQUENCE [LARGE SCALE GENOMIC DNA]</scope>
    <source>
        <strain evidence="3">UCR-EL1</strain>
    </source>
</reference>